<dbReference type="Proteomes" id="UP000219167">
    <property type="component" value="Unassembled WGS sequence"/>
</dbReference>
<name>A0A285U847_9HYPH</name>
<evidence type="ECO:0000256" key="1">
    <source>
        <dbReference type="SAM" id="SignalP"/>
    </source>
</evidence>
<accession>A0A285U847</accession>
<protein>
    <recommendedName>
        <fullName evidence="4">YtkA-like domain-containing protein</fullName>
    </recommendedName>
</protein>
<organism evidence="2 3">
    <name type="scientific">Rhizobium subbaraonis</name>
    <dbReference type="NCBI Taxonomy" id="908946"/>
    <lineage>
        <taxon>Bacteria</taxon>
        <taxon>Pseudomonadati</taxon>
        <taxon>Pseudomonadota</taxon>
        <taxon>Alphaproteobacteria</taxon>
        <taxon>Hyphomicrobiales</taxon>
        <taxon>Rhizobiaceae</taxon>
        <taxon>Rhizobium/Agrobacterium group</taxon>
        <taxon>Rhizobium</taxon>
    </lineage>
</organism>
<feature type="chain" id="PRO_5012538222" description="YtkA-like domain-containing protein" evidence="1">
    <location>
        <begin position="26"/>
        <end position="155"/>
    </location>
</feature>
<dbReference type="RefSeq" id="WP_245423431.1">
    <property type="nucleotide sequence ID" value="NZ_OBQD01000003.1"/>
</dbReference>
<keyword evidence="1" id="KW-0732">Signal</keyword>
<evidence type="ECO:0000313" key="2">
    <source>
        <dbReference type="EMBL" id="SOC36726.1"/>
    </source>
</evidence>
<evidence type="ECO:0008006" key="4">
    <source>
        <dbReference type="Google" id="ProtNLM"/>
    </source>
</evidence>
<dbReference type="AlphaFoldDB" id="A0A285U847"/>
<dbReference type="EMBL" id="OBQD01000003">
    <property type="protein sequence ID" value="SOC36726.1"/>
    <property type="molecule type" value="Genomic_DNA"/>
</dbReference>
<feature type="signal peptide" evidence="1">
    <location>
        <begin position="1"/>
        <end position="25"/>
    </location>
</feature>
<gene>
    <name evidence="2" type="ORF">SAMN05892877_10364</name>
</gene>
<reference evidence="2 3" key="1">
    <citation type="submission" date="2017-08" db="EMBL/GenBank/DDBJ databases">
        <authorList>
            <person name="de Groot N.N."/>
        </authorList>
    </citation>
    <scope>NUCLEOTIDE SEQUENCE [LARGE SCALE GENOMIC DNA]</scope>
    <source>
        <strain evidence="2 3">JC85</strain>
    </source>
</reference>
<keyword evidence="3" id="KW-1185">Reference proteome</keyword>
<proteinExistence type="predicted"/>
<evidence type="ECO:0000313" key="3">
    <source>
        <dbReference type="Proteomes" id="UP000219167"/>
    </source>
</evidence>
<sequence>MAVRAWLRSSGVLIAMMLAIGTAMANDGYQKAGGLAVYLGIVPAPVVRGHPSGHPESTMHGGPGTAPHQQHLVVAVFDDQTGARVQNASVSATISGLGHVGQQTIQLEPMKIENTITYGGFVTLSGNDRYAIAVEITVPGRSRPISVTFSSDHVQ</sequence>